<evidence type="ECO:0000313" key="2">
    <source>
        <dbReference type="Proteomes" id="UP000078046"/>
    </source>
</evidence>
<proteinExistence type="predicted"/>
<dbReference type="Gene3D" id="3.40.50.720">
    <property type="entry name" value="NAD(P)-binding Rossmann-like Domain"/>
    <property type="match status" value="1"/>
</dbReference>
<dbReference type="Pfam" id="PF13561">
    <property type="entry name" value="adh_short_C2"/>
    <property type="match status" value="1"/>
</dbReference>
<dbReference type="InterPro" id="IPR002347">
    <property type="entry name" value="SDR_fam"/>
</dbReference>
<name>A0A177B0V5_9BILA</name>
<accession>A0A177B0V5</accession>
<keyword evidence="2" id="KW-1185">Reference proteome</keyword>
<dbReference type="PANTHER" id="PTHR43975:SF2">
    <property type="entry name" value="EG:BACR7A4.14 PROTEIN-RELATED"/>
    <property type="match status" value="1"/>
</dbReference>
<organism evidence="1 2">
    <name type="scientific">Intoshia linei</name>
    <dbReference type="NCBI Taxonomy" id="1819745"/>
    <lineage>
        <taxon>Eukaryota</taxon>
        <taxon>Metazoa</taxon>
        <taxon>Spiralia</taxon>
        <taxon>Lophotrochozoa</taxon>
        <taxon>Mesozoa</taxon>
        <taxon>Orthonectida</taxon>
        <taxon>Rhopaluridae</taxon>
        <taxon>Intoshia</taxon>
    </lineage>
</organism>
<comment type="caution">
    <text evidence="1">The sequence shown here is derived from an EMBL/GenBank/DDBJ whole genome shotgun (WGS) entry which is preliminary data.</text>
</comment>
<sequence length="273" mass="29503">MCSLPNKVALITGASSGIGEATAFLFARSGVRLAITGRNKDALKIVSDKCIELSKDKLKPLVIVADMALKADIENLISKVIYHYDQLDILSDTVLYLIKYLKKVNCAGIIGTGSLETESLEQYDNIMNINLRSVFYLSQLSIPHLKITKGNIVNVSSVTGIRSFPGIMSYCLSKSAIDQMTKCAALELAKYQIRVNAINPGVIISNVHKRGGMSEEQYTKFLEHSKSTHPLGRVGQASEAASAIAFLSDNFASSFITGATIPVDGGRHATCAR</sequence>
<evidence type="ECO:0008006" key="3">
    <source>
        <dbReference type="Google" id="ProtNLM"/>
    </source>
</evidence>
<dbReference type="SUPFAM" id="SSF51735">
    <property type="entry name" value="NAD(P)-binding Rossmann-fold domains"/>
    <property type="match status" value="1"/>
</dbReference>
<gene>
    <name evidence="1" type="ORF">A3Q56_04428</name>
</gene>
<dbReference type="OrthoDB" id="47007at2759"/>
<dbReference type="Proteomes" id="UP000078046">
    <property type="component" value="Unassembled WGS sequence"/>
</dbReference>
<dbReference type="EMBL" id="LWCA01000584">
    <property type="protein sequence ID" value="OAF67750.1"/>
    <property type="molecule type" value="Genomic_DNA"/>
</dbReference>
<dbReference type="FunFam" id="3.40.50.720:FF:000084">
    <property type="entry name" value="Short-chain dehydrogenase reductase"/>
    <property type="match status" value="1"/>
</dbReference>
<dbReference type="PANTHER" id="PTHR43975">
    <property type="entry name" value="ZGC:101858"/>
    <property type="match status" value="1"/>
</dbReference>
<dbReference type="InterPro" id="IPR036291">
    <property type="entry name" value="NAD(P)-bd_dom_sf"/>
</dbReference>
<dbReference type="PRINTS" id="PR00081">
    <property type="entry name" value="GDHRDH"/>
</dbReference>
<evidence type="ECO:0000313" key="1">
    <source>
        <dbReference type="EMBL" id="OAF67750.1"/>
    </source>
</evidence>
<reference evidence="1 2" key="1">
    <citation type="submission" date="2016-04" db="EMBL/GenBank/DDBJ databases">
        <title>The genome of Intoshia linei affirms orthonectids as highly simplified spiralians.</title>
        <authorList>
            <person name="Mikhailov K.V."/>
            <person name="Slusarev G.S."/>
            <person name="Nikitin M.A."/>
            <person name="Logacheva M.D."/>
            <person name="Penin A."/>
            <person name="Aleoshin V."/>
            <person name="Panchin Y.V."/>
        </authorList>
    </citation>
    <scope>NUCLEOTIDE SEQUENCE [LARGE SCALE GENOMIC DNA]</scope>
    <source>
        <strain evidence="1">Intl2013</strain>
        <tissue evidence="1">Whole animal</tissue>
    </source>
</reference>
<dbReference type="AlphaFoldDB" id="A0A177B0V5"/>
<protein>
    <recommendedName>
        <fullName evidence="3">3-oxoacyl-[acyl-carrier-protein] reductase FabG</fullName>
    </recommendedName>
</protein>